<dbReference type="PANTHER" id="PTHR11439:SF483">
    <property type="entry name" value="PEPTIDE SYNTHASE GLIP-LIKE, PUTATIVE (AFU_ORTHOLOGUE AFUA_3G12920)-RELATED"/>
    <property type="match status" value="1"/>
</dbReference>
<evidence type="ECO:0000313" key="2">
    <source>
        <dbReference type="EMBL" id="KAJ8719262.1"/>
    </source>
</evidence>
<gene>
    <name evidence="2" type="ORF">PYW07_016818</name>
</gene>
<dbReference type="GO" id="GO:0071897">
    <property type="term" value="P:DNA biosynthetic process"/>
    <property type="evidence" value="ECO:0007669"/>
    <property type="project" value="UniProtKB-ARBA"/>
</dbReference>
<dbReference type="EMBL" id="JARGEI010000015">
    <property type="protein sequence ID" value="KAJ8719262.1"/>
    <property type="molecule type" value="Genomic_DNA"/>
</dbReference>
<proteinExistence type="predicted"/>
<accession>A0AAD7YL64</accession>
<organism evidence="2 3">
    <name type="scientific">Mythimna separata</name>
    <name type="common">Oriental armyworm</name>
    <name type="synonym">Pseudaletia separata</name>
    <dbReference type="NCBI Taxonomy" id="271217"/>
    <lineage>
        <taxon>Eukaryota</taxon>
        <taxon>Metazoa</taxon>
        <taxon>Ecdysozoa</taxon>
        <taxon>Arthropoda</taxon>
        <taxon>Hexapoda</taxon>
        <taxon>Insecta</taxon>
        <taxon>Pterygota</taxon>
        <taxon>Neoptera</taxon>
        <taxon>Endopterygota</taxon>
        <taxon>Lepidoptera</taxon>
        <taxon>Glossata</taxon>
        <taxon>Ditrysia</taxon>
        <taxon>Noctuoidea</taxon>
        <taxon>Noctuidae</taxon>
        <taxon>Noctuinae</taxon>
        <taxon>Hadenini</taxon>
        <taxon>Mythimna</taxon>
    </lineage>
</organism>
<dbReference type="Pfam" id="PF07727">
    <property type="entry name" value="RVT_2"/>
    <property type="match status" value="1"/>
</dbReference>
<dbReference type="Proteomes" id="UP001231518">
    <property type="component" value="Chromosome 8"/>
</dbReference>
<dbReference type="PANTHER" id="PTHR11439">
    <property type="entry name" value="GAG-POL-RELATED RETROTRANSPOSON"/>
    <property type="match status" value="1"/>
</dbReference>
<keyword evidence="3" id="KW-1185">Reference proteome</keyword>
<name>A0AAD7YL64_MYTSE</name>
<dbReference type="InterPro" id="IPR013103">
    <property type="entry name" value="RVT_2"/>
</dbReference>
<evidence type="ECO:0000259" key="1">
    <source>
        <dbReference type="Pfam" id="PF07727"/>
    </source>
</evidence>
<dbReference type="CDD" id="cd09272">
    <property type="entry name" value="RNase_HI_RT_Ty1"/>
    <property type="match status" value="1"/>
</dbReference>
<dbReference type="SUPFAM" id="SSF56672">
    <property type="entry name" value="DNA/RNA polymerases"/>
    <property type="match status" value="1"/>
</dbReference>
<protein>
    <recommendedName>
        <fullName evidence="1">Reverse transcriptase Ty1/copia-type domain-containing protein</fullName>
    </recommendedName>
</protein>
<dbReference type="InterPro" id="IPR043502">
    <property type="entry name" value="DNA/RNA_pol_sf"/>
</dbReference>
<reference evidence="2" key="1">
    <citation type="submission" date="2023-03" db="EMBL/GenBank/DDBJ databases">
        <title>Chromosome-level genomes of two armyworms, Mythimna separata and Mythimna loreyi, provide insights into the biosynthesis and reception of sex pheromones.</title>
        <authorList>
            <person name="Zhao H."/>
        </authorList>
    </citation>
    <scope>NUCLEOTIDE SEQUENCE</scope>
    <source>
        <strain evidence="2">BeijingLab</strain>
        <tissue evidence="2">Pupa</tissue>
    </source>
</reference>
<comment type="caution">
    <text evidence="2">The sequence shown here is derived from an EMBL/GenBank/DDBJ whole genome shotgun (WGS) entry which is preliminary data.</text>
</comment>
<dbReference type="AlphaFoldDB" id="A0AAD7YL64"/>
<feature type="domain" description="Reverse transcriptase Ty1/copia-type" evidence="1">
    <location>
        <begin position="1"/>
        <end position="148"/>
    </location>
</feature>
<evidence type="ECO:0000313" key="3">
    <source>
        <dbReference type="Proteomes" id="UP001231518"/>
    </source>
</evidence>
<sequence>MQKPDCYDVSGGSGKVLKLKKAIYGLKQASRAWNKKVDQSLLENGYCKSKLEPCMYTKMNGKFKTIVTLYVDDFFIFSNCKLETENLKNVLSSQFKIKDLGRVKPCLGMNIKFNKLEKSVTLSQESYINNLLQKFNMTDCKTVDTPMETKLNVECDKNVNNQVPYQQLIGSLMYLSVLTRPDITFAVSYLSQFNNCHTDEHWAYAKRILKYLKKTINFGIKYCADGNTKIKGFVDSDWANDSVDRRSYTGFCFVLANGIISWECKKQRTVALSSCEAEYMAISEACKEAIYLKALQFEITNNMYTLTLFNDNQSAQRLSTNPVFHKKTKHIDVKHHFTRECVSNRVVKLMYLPTANMPADLLTKSLCSKKHYNFMDLLGIVPV</sequence>